<feature type="compositionally biased region" description="Polar residues" evidence="1">
    <location>
        <begin position="42"/>
        <end position="63"/>
    </location>
</feature>
<dbReference type="AlphaFoldDB" id="A0A9P6EL91"/>
<dbReference type="OrthoDB" id="2631350at2759"/>
<evidence type="ECO:0000313" key="2">
    <source>
        <dbReference type="EMBL" id="KAF9531201.1"/>
    </source>
</evidence>
<evidence type="ECO:0000256" key="1">
    <source>
        <dbReference type="SAM" id="MobiDB-lite"/>
    </source>
</evidence>
<feature type="compositionally biased region" description="Polar residues" evidence="1">
    <location>
        <begin position="17"/>
        <end position="27"/>
    </location>
</feature>
<name>A0A9P6EL91_9AGAR</name>
<keyword evidence="3" id="KW-1185">Reference proteome</keyword>
<dbReference type="Proteomes" id="UP000807306">
    <property type="component" value="Unassembled WGS sequence"/>
</dbReference>
<dbReference type="PANTHER" id="PTHR48234">
    <property type="entry name" value="GH09231P"/>
    <property type="match status" value="1"/>
</dbReference>
<feature type="region of interest" description="Disordered" evidence="1">
    <location>
        <begin position="1"/>
        <end position="63"/>
    </location>
</feature>
<comment type="caution">
    <text evidence="2">The sequence shown here is derived from an EMBL/GenBank/DDBJ whole genome shotgun (WGS) entry which is preliminary data.</text>
</comment>
<accession>A0A9P6EL91</accession>
<gene>
    <name evidence="2" type="ORF">CPB83DRAFT_809583</name>
</gene>
<protein>
    <recommendedName>
        <fullName evidence="4">F-box domain-containing protein</fullName>
    </recommendedName>
</protein>
<organism evidence="2 3">
    <name type="scientific">Crepidotus variabilis</name>
    <dbReference type="NCBI Taxonomy" id="179855"/>
    <lineage>
        <taxon>Eukaryota</taxon>
        <taxon>Fungi</taxon>
        <taxon>Dikarya</taxon>
        <taxon>Basidiomycota</taxon>
        <taxon>Agaricomycotina</taxon>
        <taxon>Agaricomycetes</taxon>
        <taxon>Agaricomycetidae</taxon>
        <taxon>Agaricales</taxon>
        <taxon>Agaricineae</taxon>
        <taxon>Crepidotaceae</taxon>
        <taxon>Crepidotus</taxon>
    </lineage>
</organism>
<dbReference type="PANTHER" id="PTHR48234:SF1">
    <property type="entry name" value="SEA DOMAIN-CONTAINING PROTEIN-RELATED"/>
    <property type="match status" value="1"/>
</dbReference>
<reference evidence="2" key="1">
    <citation type="submission" date="2020-11" db="EMBL/GenBank/DDBJ databases">
        <authorList>
            <consortium name="DOE Joint Genome Institute"/>
            <person name="Ahrendt S."/>
            <person name="Riley R."/>
            <person name="Andreopoulos W."/>
            <person name="Labutti K."/>
            <person name="Pangilinan J."/>
            <person name="Ruiz-Duenas F.J."/>
            <person name="Barrasa J.M."/>
            <person name="Sanchez-Garcia M."/>
            <person name="Camarero S."/>
            <person name="Miyauchi S."/>
            <person name="Serrano A."/>
            <person name="Linde D."/>
            <person name="Babiker R."/>
            <person name="Drula E."/>
            <person name="Ayuso-Fernandez I."/>
            <person name="Pacheco R."/>
            <person name="Padilla G."/>
            <person name="Ferreira P."/>
            <person name="Barriuso J."/>
            <person name="Kellner H."/>
            <person name="Castanera R."/>
            <person name="Alfaro M."/>
            <person name="Ramirez L."/>
            <person name="Pisabarro A.G."/>
            <person name="Kuo A."/>
            <person name="Tritt A."/>
            <person name="Lipzen A."/>
            <person name="He G."/>
            <person name="Yan M."/>
            <person name="Ng V."/>
            <person name="Cullen D."/>
            <person name="Martin F."/>
            <person name="Rosso M.-N."/>
            <person name="Henrissat B."/>
            <person name="Hibbett D."/>
            <person name="Martinez A.T."/>
            <person name="Grigoriev I.V."/>
        </authorList>
    </citation>
    <scope>NUCLEOTIDE SEQUENCE</scope>
    <source>
        <strain evidence="2">CBS 506.95</strain>
    </source>
</reference>
<sequence length="912" mass="99877">MDAELQNEEVVEGPLARSSTSPVLTEQGSSSSSGSFPEPLISGSNLGSSTTSRTEGCRPDSNTMITTAAPEAEVIAEFNLTLQTPITPSPNPQNMVPAPKLSATPVHASTKVTSYFPTNPDIILEITKYIAVSYLHPDPELVLQDARNPFLEDGSDDLDDSPIGTPQPLTIPTSPLAILHRTRQTLLSTALTCKRLLEPALDRLWRHLDSLFPLLKLLPAFVRSDGTWVLRGPITQAHWTRFDYYAFRVRAFTFTRDPDTLDIAMHVYFRLAQLRAAYIPPSTSPYISSTSDIISSQTLSKGLPLLPNLHHLHCPCTSQTDFLISGICLFLSPSLRSLKFEGISSVEDKLCGTVLYELLGENSDGEYIEPSGVYKKQQGTDDSQYKSQLHQSSLECVTLRGRGLSYDTLRMLPLYSHLRVLSVEGMGDALTSCVLKGIGRLECLKVLGIDFANVIWDDVIGETSKAKTDDEAGEFKELRSLAIIAPLGVAHSFIKRLSTKNLDTISIESPFANPQNLTLTHPQVSKIDKDTVISHLALTWSQTLHRVELVLQPRDDDESEFDHGLPMPGAPMMPPIAPPPQMPGNLPPPPMGGWMVAPPPPAPNPPLNNPPNPPNMPNPQPPVIIVQPPLPAPPAPPPMPMPAATSSTYSNPNTITLNTLGPLLRLTKLTHLRVEGYPTSLNDEDVKEMAASWDCLEALELPFTSVSALNEGSNELKKPTTKCLAVLARSCQNLRSLKLSLDLDGVSSLPLPSMQPDSPRQASSSRWPQIYTHPLTHISLSPPTTFSSSPTFAPHHHHHDEADGVFELRDLLHLARHIDACFPEIKCVSMFDGLSSSGGIDGLLGTGSFWRDSFEDDSGYGGVNDFASVFNYTGEPERWHALSDTVRMYQGVRRDAVRGERWRSRVHSGLEA</sequence>
<dbReference type="InterPro" id="IPR032675">
    <property type="entry name" value="LRR_dom_sf"/>
</dbReference>
<dbReference type="InterPro" id="IPR052506">
    <property type="entry name" value="Bact_Fn-Binding"/>
</dbReference>
<dbReference type="EMBL" id="MU157836">
    <property type="protein sequence ID" value="KAF9531201.1"/>
    <property type="molecule type" value="Genomic_DNA"/>
</dbReference>
<dbReference type="Gene3D" id="3.80.10.10">
    <property type="entry name" value="Ribonuclease Inhibitor"/>
    <property type="match status" value="1"/>
</dbReference>
<feature type="compositionally biased region" description="Acidic residues" evidence="1">
    <location>
        <begin position="1"/>
        <end position="11"/>
    </location>
</feature>
<proteinExistence type="predicted"/>
<evidence type="ECO:0000313" key="3">
    <source>
        <dbReference type="Proteomes" id="UP000807306"/>
    </source>
</evidence>
<evidence type="ECO:0008006" key="4">
    <source>
        <dbReference type="Google" id="ProtNLM"/>
    </source>
</evidence>